<dbReference type="Proteomes" id="UP000431401">
    <property type="component" value="Unassembled WGS sequence"/>
</dbReference>
<dbReference type="InterPro" id="IPR012347">
    <property type="entry name" value="Ferritin-like"/>
</dbReference>
<accession>A0A7K0DPU3</accession>
<dbReference type="PANTHER" id="PTHR36933:SF1">
    <property type="entry name" value="SLL0788 PROTEIN"/>
    <property type="match status" value="1"/>
</dbReference>
<protein>
    <recommendedName>
        <fullName evidence="1">DUF305 domain-containing protein</fullName>
    </recommendedName>
</protein>
<dbReference type="InterPro" id="IPR005183">
    <property type="entry name" value="DUF305_CopM-like"/>
</dbReference>
<proteinExistence type="predicted"/>
<organism evidence="2 3">
    <name type="scientific">Nocardia aurantia</name>
    <dbReference type="NCBI Taxonomy" id="2585199"/>
    <lineage>
        <taxon>Bacteria</taxon>
        <taxon>Bacillati</taxon>
        <taxon>Actinomycetota</taxon>
        <taxon>Actinomycetes</taxon>
        <taxon>Mycobacteriales</taxon>
        <taxon>Nocardiaceae</taxon>
        <taxon>Nocardia</taxon>
    </lineage>
</organism>
<name>A0A7K0DPU3_9NOCA</name>
<gene>
    <name evidence="2" type="ORF">NRB56_33560</name>
</gene>
<comment type="caution">
    <text evidence="2">The sequence shown here is derived from an EMBL/GenBank/DDBJ whole genome shotgun (WGS) entry which is preliminary data.</text>
</comment>
<dbReference type="PANTHER" id="PTHR36933">
    <property type="entry name" value="SLL0788 PROTEIN"/>
    <property type="match status" value="1"/>
</dbReference>
<dbReference type="Pfam" id="PF03713">
    <property type="entry name" value="DUF305"/>
    <property type="match status" value="1"/>
</dbReference>
<dbReference type="EMBL" id="WEGI01000007">
    <property type="protein sequence ID" value="MQY27773.1"/>
    <property type="molecule type" value="Genomic_DNA"/>
</dbReference>
<sequence length="214" mass="22536">MTVRRGGVALAGLGAALLLMVMGAALRPLLWPEPTPAPKVLSATEIAFVQDMTEHHQQALLLVQRLDPGADPMVVRLAQQIADTQRGEIGMMLGWLRLAGATTTDPAPMAWMHAAAPSAHHGASAAVAPDTMPGMATQADLDGLAHATGRDAAIRFLNLMQRHHYGGIAMAQAADHLLTTGVVKQAARDMITTQSRETGLLGLLLDKETGPLGR</sequence>
<evidence type="ECO:0000259" key="1">
    <source>
        <dbReference type="Pfam" id="PF03713"/>
    </source>
</evidence>
<feature type="domain" description="DUF305" evidence="1">
    <location>
        <begin position="45"/>
        <end position="199"/>
    </location>
</feature>
<dbReference type="AlphaFoldDB" id="A0A7K0DPU3"/>
<reference evidence="2 3" key="1">
    <citation type="submission" date="2019-10" db="EMBL/GenBank/DDBJ databases">
        <title>Nocardia macrotermitis sp. nov. and Nocardia aurantia sp. nov., isolated from the gut of fungus growing-termite Macrotermes natalensis.</title>
        <authorList>
            <person name="Benndorf R."/>
            <person name="Schwitalla J."/>
            <person name="Martin K."/>
            <person name="De Beer W."/>
            <person name="Kaster A.-K."/>
            <person name="Vollmers J."/>
            <person name="Poulsen M."/>
            <person name="Beemelmanns C."/>
        </authorList>
    </citation>
    <scope>NUCLEOTIDE SEQUENCE [LARGE SCALE GENOMIC DNA]</scope>
    <source>
        <strain evidence="2 3">RB56</strain>
    </source>
</reference>
<dbReference type="Gene3D" id="1.20.1260.10">
    <property type="match status" value="1"/>
</dbReference>
<evidence type="ECO:0000313" key="3">
    <source>
        <dbReference type="Proteomes" id="UP000431401"/>
    </source>
</evidence>
<dbReference type="RefSeq" id="WP_319943091.1">
    <property type="nucleotide sequence ID" value="NZ_WEGI01000007.1"/>
</dbReference>
<keyword evidence="3" id="KW-1185">Reference proteome</keyword>
<evidence type="ECO:0000313" key="2">
    <source>
        <dbReference type="EMBL" id="MQY27773.1"/>
    </source>
</evidence>